<dbReference type="EMBL" id="MQVM01000014">
    <property type="protein sequence ID" value="ONH73454.1"/>
    <property type="molecule type" value="Genomic_DNA"/>
</dbReference>
<evidence type="ECO:0000259" key="2">
    <source>
        <dbReference type="Pfam" id="PF05603"/>
    </source>
</evidence>
<dbReference type="GO" id="GO:0061608">
    <property type="term" value="F:nuclear import signal receptor activity"/>
    <property type="evidence" value="ECO:0007669"/>
    <property type="project" value="TreeGrafter"/>
</dbReference>
<evidence type="ECO:0000313" key="10">
    <source>
        <dbReference type="Proteomes" id="UP000195871"/>
    </source>
</evidence>
<dbReference type="GO" id="GO:0005634">
    <property type="term" value="C:nucleus"/>
    <property type="evidence" value="ECO:0007669"/>
    <property type="project" value="TreeGrafter"/>
</dbReference>
<dbReference type="EMBL" id="CP028774">
    <property type="protein sequence ID" value="AWU75197.1"/>
    <property type="molecule type" value="Genomic_DNA"/>
</dbReference>
<evidence type="ECO:0000313" key="4">
    <source>
        <dbReference type="EMBL" id="AWU75197.1"/>
    </source>
</evidence>
<dbReference type="PANTHER" id="PTHR12925:SF0">
    <property type="entry name" value="PROTEIN HIKESHI"/>
    <property type="match status" value="1"/>
</dbReference>
<evidence type="ECO:0000313" key="7">
    <source>
        <dbReference type="EMBL" id="OUT21422.1"/>
    </source>
</evidence>
<reference evidence="7 10" key="5">
    <citation type="submission" date="2017-05" db="EMBL/GenBank/DDBJ databases">
        <title>The Genome Sequence of Candida krusei Ckrusei653.</title>
        <authorList>
            <person name="Cuomo C."/>
            <person name="Forche A."/>
            <person name="Young S."/>
            <person name="Abouelleil A."/>
            <person name="Cao P."/>
            <person name="Chapman S."/>
            <person name="Cusick C."/>
            <person name="Shea T."/>
            <person name="Nusbaum C."/>
            <person name="Birren B."/>
        </authorList>
    </citation>
    <scope>NUCLEOTIDE SEQUENCE [LARGE SCALE GENOMIC DNA]</scope>
    <source>
        <strain evidence="7 10">Ckrusei653</strain>
    </source>
</reference>
<dbReference type="GO" id="GO:0006606">
    <property type="term" value="P:protein import into nucleus"/>
    <property type="evidence" value="ECO:0007669"/>
    <property type="project" value="TreeGrafter"/>
</dbReference>
<evidence type="ECO:0000313" key="9">
    <source>
        <dbReference type="Proteomes" id="UP000189274"/>
    </source>
</evidence>
<reference evidence="6" key="4">
    <citation type="submission" date="2017-01" db="EMBL/GenBank/DDBJ databases">
        <authorList>
            <person name="Mah S.A."/>
            <person name="Swanson W.J."/>
            <person name="Moy G.W."/>
            <person name="Vacquier V.D."/>
        </authorList>
    </citation>
    <scope>NUCLEOTIDE SEQUENCE [LARGE SCALE GENOMIC DNA]</scope>
    <source>
        <strain evidence="6">129</strain>
    </source>
</reference>
<evidence type="ECO:0000313" key="11">
    <source>
        <dbReference type="Proteomes" id="UP000249293"/>
    </source>
</evidence>
<reference evidence="9" key="3">
    <citation type="journal article" date="2017" name="Genome Announc.">
        <title>Genome sequences of Cyberlindnera fabianii 65, Pichia kudriavzevii 129, and Saccharomyces cerevisiae 131 isolated from fermented masau fruits in Zimbabwe.</title>
        <authorList>
            <person name="van Rijswijck I.M.H."/>
            <person name="Derks M.F.L."/>
            <person name="Abee T."/>
            <person name="de Ridder D."/>
            <person name="Smid E.J."/>
        </authorList>
    </citation>
    <scope>NUCLEOTIDE SEQUENCE [LARGE SCALE GENOMIC DNA]</scope>
    <source>
        <strain evidence="9">129</strain>
    </source>
</reference>
<comment type="similarity">
    <text evidence="1">Belongs to the OPI10 family.</text>
</comment>
<evidence type="ECO:0000259" key="3">
    <source>
        <dbReference type="Pfam" id="PF21057"/>
    </source>
</evidence>
<organism evidence="5 8">
    <name type="scientific">Pichia kudriavzevii</name>
    <name type="common">Yeast</name>
    <name type="synonym">Issatchenkia orientalis</name>
    <dbReference type="NCBI Taxonomy" id="4909"/>
    <lineage>
        <taxon>Eukaryota</taxon>
        <taxon>Fungi</taxon>
        <taxon>Dikarya</taxon>
        <taxon>Ascomycota</taxon>
        <taxon>Saccharomycotina</taxon>
        <taxon>Pichiomycetes</taxon>
        <taxon>Pichiales</taxon>
        <taxon>Pichiaceae</taxon>
        <taxon>Pichia</taxon>
    </lineage>
</organism>
<dbReference type="Proteomes" id="UP000249293">
    <property type="component" value="Chromosome 2"/>
</dbReference>
<dbReference type="HOGENOM" id="CLU_084839_1_0_1"/>
<name>A0A099P4B3_PICKU</name>
<dbReference type="InterPro" id="IPR008493">
    <property type="entry name" value="Hikeshi-like_N"/>
</dbReference>
<gene>
    <name evidence="6" type="ORF">BOH78_3052</name>
    <name evidence="4" type="ORF">C5L36_0B04480</name>
    <name evidence="7" type="ORF">CAS74_003540</name>
    <name evidence="5" type="ORF">JL09_g1775</name>
</gene>
<dbReference type="Proteomes" id="UP000195871">
    <property type="component" value="Unassembled WGS sequence"/>
</dbReference>
<accession>A0A099P4B3</accession>
<dbReference type="AlphaFoldDB" id="A0A099P4B3"/>
<dbReference type="Proteomes" id="UP000029867">
    <property type="component" value="Unassembled WGS sequence"/>
</dbReference>
<keyword evidence="11" id="KW-1185">Reference proteome</keyword>
<dbReference type="GO" id="GO:0005829">
    <property type="term" value="C:cytosol"/>
    <property type="evidence" value="ECO:0007669"/>
    <property type="project" value="TreeGrafter"/>
</dbReference>
<dbReference type="Pfam" id="PF05603">
    <property type="entry name" value="Hikeshi-like_N"/>
    <property type="match status" value="1"/>
</dbReference>
<evidence type="ECO:0000256" key="1">
    <source>
        <dbReference type="ARBA" id="ARBA00006623"/>
    </source>
</evidence>
<dbReference type="eggNOG" id="KOG4067">
    <property type="taxonomic scope" value="Eukaryota"/>
</dbReference>
<dbReference type="Pfam" id="PF21057">
    <property type="entry name" value="Hikeshi-like_C"/>
    <property type="match status" value="1"/>
</dbReference>
<protein>
    <submittedName>
        <fullName evidence="6">Protein OPI10</fullName>
    </submittedName>
</protein>
<sequence length="240" mass="26860">MFASTVSNRPVAISQPISPQKQLIEFKGVPFKQLYHLSIFMLPNVQFNPEYTALIYYQVIPEGGVQNEITNDSGSVGSQVMNNDFKLLGFLNATKQSAIFKINPGNIEIASVYNIQDEGDIDMDSGISELEERETVTIVIGISIEPNQTAAQQLDCLKVTREATNNNNGTPLLKAPASSMMPLQQSEILTISNKIIGNAYNYLSSFTDARNYVNISKFNDWWDKFKTKMTNDPNYLQNLE</sequence>
<dbReference type="EMBL" id="JQFK01000012">
    <property type="protein sequence ID" value="KGK39067.1"/>
    <property type="molecule type" value="Genomic_DNA"/>
</dbReference>
<dbReference type="VEuPathDB" id="FungiDB:C5L36_0B04480"/>
<feature type="domain" description="Hikeshi-like N-terminal" evidence="2">
    <location>
        <begin position="6"/>
        <end position="158"/>
    </location>
</feature>
<feature type="domain" description="Hikeshi-like C-terminal" evidence="3">
    <location>
        <begin position="188"/>
        <end position="238"/>
    </location>
</feature>
<dbReference type="STRING" id="4909.A0A099P4B3"/>
<dbReference type="PANTHER" id="PTHR12925">
    <property type="entry name" value="HIKESHI FAMILY MEMBER"/>
    <property type="match status" value="1"/>
</dbReference>
<dbReference type="EMBL" id="NHMM01000005">
    <property type="protein sequence ID" value="OUT21422.1"/>
    <property type="molecule type" value="Genomic_DNA"/>
</dbReference>
<reference evidence="4 11" key="6">
    <citation type="submission" date="2018-06" db="EMBL/GenBank/DDBJ databases">
        <title>Population genomics shows no distinction between pathogenic Candida krusei and environmental Pichia kudriavzevii: One species, four names.</title>
        <authorList>
            <person name="Douglass A.P."/>
            <person name="Offei B."/>
            <person name="Braun-Galleani S."/>
            <person name="Coughlan A.Y."/>
            <person name="Martos A."/>
            <person name="Ortiz-Merino R.A."/>
            <person name="Byrne K.P."/>
            <person name="Wolfe K.H."/>
        </authorList>
    </citation>
    <scope>NUCLEOTIDE SEQUENCE [LARGE SCALE GENOMIC DNA]</scope>
    <source>
        <strain evidence="4 11">CBS573</strain>
    </source>
</reference>
<evidence type="ECO:0000313" key="5">
    <source>
        <dbReference type="EMBL" id="KGK39067.1"/>
    </source>
</evidence>
<reference evidence="5" key="2">
    <citation type="submission" date="2014-08" db="EMBL/GenBank/DDBJ databases">
        <title>Exploiting Issatchenkia orientalis SD108 for Succinic Acid Production.</title>
        <authorList>
            <person name="Xiao H."/>
            <person name="Shao Z."/>
            <person name="Jiang Y."/>
            <person name="Dole S."/>
            <person name="Zhao H."/>
        </authorList>
    </citation>
    <scope>NUCLEOTIDE SEQUENCE [LARGE SCALE GENOMIC DNA]</scope>
    <source>
        <strain evidence="5">SD108</strain>
    </source>
</reference>
<reference evidence="8" key="1">
    <citation type="journal article" date="2014" name="Microb. Cell Fact.">
        <title>Exploiting Issatchenkia orientalis SD108 for succinic acid production.</title>
        <authorList>
            <person name="Xiao H."/>
            <person name="Shao Z."/>
            <person name="Jiang Y."/>
            <person name="Dole S."/>
            <person name="Zhao H."/>
        </authorList>
    </citation>
    <scope>NUCLEOTIDE SEQUENCE [LARGE SCALE GENOMIC DNA]</scope>
    <source>
        <strain evidence="8">SD108</strain>
    </source>
</reference>
<evidence type="ECO:0000313" key="6">
    <source>
        <dbReference type="EMBL" id="ONH73454.1"/>
    </source>
</evidence>
<proteinExistence type="inferred from homology"/>
<dbReference type="InterPro" id="IPR031318">
    <property type="entry name" value="OPI10"/>
</dbReference>
<evidence type="ECO:0000313" key="8">
    <source>
        <dbReference type="Proteomes" id="UP000029867"/>
    </source>
</evidence>
<dbReference type="OrthoDB" id="10248398at2759"/>
<dbReference type="InterPro" id="IPR048364">
    <property type="entry name" value="Hikeshi-like_C"/>
</dbReference>
<dbReference type="Proteomes" id="UP000189274">
    <property type="component" value="Unassembled WGS sequence"/>
</dbReference>